<accession>A0A264VWU4</accession>
<evidence type="ECO:0000313" key="1">
    <source>
        <dbReference type="EMBL" id="OZS75762.1"/>
    </source>
</evidence>
<reference evidence="1 2" key="1">
    <citation type="submission" date="2017-07" db="EMBL/GenBank/DDBJ databases">
        <title>blaIMP-27 on transferable plasmids in Proteus mirabilis and Providencia rettgeri.</title>
        <authorList>
            <person name="Potter R."/>
        </authorList>
    </citation>
    <scope>NUCLEOTIDE SEQUENCE [LARGE SCALE GENOMIC DNA]</scope>
    <source>
        <strain evidence="1 2">PR1</strain>
    </source>
</reference>
<protein>
    <recommendedName>
        <fullName evidence="3">DUF3168 domain-containing protein</fullName>
    </recommendedName>
</protein>
<organism evidence="1 2">
    <name type="scientific">Providencia rettgeri</name>
    <dbReference type="NCBI Taxonomy" id="587"/>
    <lineage>
        <taxon>Bacteria</taxon>
        <taxon>Pseudomonadati</taxon>
        <taxon>Pseudomonadota</taxon>
        <taxon>Gammaproteobacteria</taxon>
        <taxon>Enterobacterales</taxon>
        <taxon>Morganellaceae</taxon>
        <taxon>Providencia</taxon>
    </lineage>
</organism>
<evidence type="ECO:0008006" key="3">
    <source>
        <dbReference type="Google" id="ProtNLM"/>
    </source>
</evidence>
<dbReference type="Proteomes" id="UP000216001">
    <property type="component" value="Unassembled WGS sequence"/>
</dbReference>
<proteinExistence type="predicted"/>
<name>A0A264VWU4_PRORE</name>
<comment type="caution">
    <text evidence="1">The sequence shown here is derived from an EMBL/GenBank/DDBJ whole genome shotgun (WGS) entry which is preliminary data.</text>
</comment>
<sequence>MIEADIIPLLKSILPDKVFSYVVPQTKKVAAPWCILSLYDVHSDVVSGQAETMTNIHISVFSNTMEEARTIRQNMRQAISVLGISSITERQSYETDTKLFHAILECQVWQ</sequence>
<dbReference type="RefSeq" id="WP_094961025.1">
    <property type="nucleotide sequence ID" value="NZ_NOWC01000004.1"/>
</dbReference>
<dbReference type="AlphaFoldDB" id="A0A264VWU4"/>
<gene>
    <name evidence="1" type="ORF">CHI95_05655</name>
</gene>
<dbReference type="EMBL" id="NOWC01000004">
    <property type="protein sequence ID" value="OZS75762.1"/>
    <property type="molecule type" value="Genomic_DNA"/>
</dbReference>
<evidence type="ECO:0000313" key="2">
    <source>
        <dbReference type="Proteomes" id="UP000216001"/>
    </source>
</evidence>